<name>A0ABQ7Y319_BRANA</name>
<accession>A0ABQ7Y319</accession>
<gene>
    <name evidence="1" type="ORF">HID58_079810</name>
</gene>
<protein>
    <submittedName>
        <fullName evidence="1">Uncharacterized protein</fullName>
    </submittedName>
</protein>
<dbReference type="Proteomes" id="UP000824890">
    <property type="component" value="Unassembled WGS sequence"/>
</dbReference>
<comment type="caution">
    <text evidence="1">The sequence shown here is derived from an EMBL/GenBank/DDBJ whole genome shotgun (WGS) entry which is preliminary data.</text>
</comment>
<dbReference type="EMBL" id="JAGKQM010000018">
    <property type="protein sequence ID" value="KAH0862599.1"/>
    <property type="molecule type" value="Genomic_DNA"/>
</dbReference>
<keyword evidence="2" id="KW-1185">Reference proteome</keyword>
<sequence length="66" mass="7232">INLPPNDTLLLCLAGDIGGKTVGRIFPEVEVRTRFWVASFPSIKDLSVVVFSRNSLRSLTGSNPYP</sequence>
<proteinExistence type="predicted"/>
<organism evidence="1 2">
    <name type="scientific">Brassica napus</name>
    <name type="common">Rape</name>
    <dbReference type="NCBI Taxonomy" id="3708"/>
    <lineage>
        <taxon>Eukaryota</taxon>
        <taxon>Viridiplantae</taxon>
        <taxon>Streptophyta</taxon>
        <taxon>Embryophyta</taxon>
        <taxon>Tracheophyta</taxon>
        <taxon>Spermatophyta</taxon>
        <taxon>Magnoliopsida</taxon>
        <taxon>eudicotyledons</taxon>
        <taxon>Gunneridae</taxon>
        <taxon>Pentapetalae</taxon>
        <taxon>rosids</taxon>
        <taxon>malvids</taxon>
        <taxon>Brassicales</taxon>
        <taxon>Brassicaceae</taxon>
        <taxon>Brassiceae</taxon>
        <taxon>Brassica</taxon>
    </lineage>
</organism>
<feature type="non-terminal residue" evidence="1">
    <location>
        <position position="1"/>
    </location>
</feature>
<evidence type="ECO:0000313" key="1">
    <source>
        <dbReference type="EMBL" id="KAH0862599.1"/>
    </source>
</evidence>
<evidence type="ECO:0000313" key="2">
    <source>
        <dbReference type="Proteomes" id="UP000824890"/>
    </source>
</evidence>
<reference evidence="1 2" key="1">
    <citation type="submission" date="2021-05" db="EMBL/GenBank/DDBJ databases">
        <title>Genome Assembly of Synthetic Allotetraploid Brassica napus Reveals Homoeologous Exchanges between Subgenomes.</title>
        <authorList>
            <person name="Davis J.T."/>
        </authorList>
    </citation>
    <scope>NUCLEOTIDE SEQUENCE [LARGE SCALE GENOMIC DNA]</scope>
    <source>
        <strain evidence="2">cv. Da-Ae</strain>
        <tissue evidence="1">Seedling</tissue>
    </source>
</reference>